<evidence type="ECO:0000313" key="3">
    <source>
        <dbReference type="Proteomes" id="UP000242519"/>
    </source>
</evidence>
<organism evidence="2 3">
    <name type="scientific">Diplocarpon coronariae</name>
    <dbReference type="NCBI Taxonomy" id="2795749"/>
    <lineage>
        <taxon>Eukaryota</taxon>
        <taxon>Fungi</taxon>
        <taxon>Dikarya</taxon>
        <taxon>Ascomycota</taxon>
        <taxon>Pezizomycotina</taxon>
        <taxon>Leotiomycetes</taxon>
        <taxon>Helotiales</taxon>
        <taxon>Drepanopezizaceae</taxon>
        <taxon>Diplocarpon</taxon>
    </lineage>
</organism>
<proteinExistence type="predicted"/>
<accession>A0A218Z7V9</accession>
<dbReference type="PANTHER" id="PTHR42103">
    <property type="entry name" value="ALPHA/BETA-HYDROLASES SUPERFAMILY PROTEIN"/>
    <property type="match status" value="1"/>
</dbReference>
<dbReference type="OrthoDB" id="10260961at2759"/>
<gene>
    <name evidence="2" type="ORF">B2J93_2076</name>
</gene>
<name>A0A218Z7V9_9HELO</name>
<feature type="compositionally biased region" description="Polar residues" evidence="1">
    <location>
        <begin position="329"/>
        <end position="342"/>
    </location>
</feature>
<protein>
    <submittedName>
        <fullName evidence="2">Prolyl oligopeptidase</fullName>
    </submittedName>
</protein>
<dbReference type="Proteomes" id="UP000242519">
    <property type="component" value="Unassembled WGS sequence"/>
</dbReference>
<dbReference type="Gene3D" id="3.40.50.1820">
    <property type="entry name" value="alpha/beta hydrolase"/>
    <property type="match status" value="1"/>
</dbReference>
<dbReference type="PANTHER" id="PTHR42103:SF2">
    <property type="entry name" value="AB HYDROLASE-1 DOMAIN-CONTAINING PROTEIN"/>
    <property type="match status" value="1"/>
</dbReference>
<evidence type="ECO:0000256" key="1">
    <source>
        <dbReference type="SAM" id="MobiDB-lite"/>
    </source>
</evidence>
<dbReference type="SUPFAM" id="SSF53474">
    <property type="entry name" value="alpha/beta-Hydrolases"/>
    <property type="match status" value="1"/>
</dbReference>
<dbReference type="EMBL" id="MZNU01000136">
    <property type="protein sequence ID" value="OWP04068.1"/>
    <property type="molecule type" value="Genomic_DNA"/>
</dbReference>
<feature type="region of interest" description="Disordered" evidence="1">
    <location>
        <begin position="317"/>
        <end position="342"/>
    </location>
</feature>
<sequence length="483" mass="52783">MLPSPALSFTIPSIQDDVILDCRVYHPVSLAPTSMSHVGKWNKKAAIVAHPYAPLGGSMDDPVVEIIANVLLKQNFVVGTFNFRGASASQGRTSWQAKAEQKDYISFLAFMVYYCEILSPQSPLDDLPTCANFDSDLHDLSHDPPHAIHSPHSKDPQCSATTLSLNAPNADTADRDKRTTRPRLLLAGYSYGALITSLLPPISSSLIAPFQAPGQGTAHAEIRLRAECLAVHQNQLIAAQKYALLQANISPRGRSMNNDEMLENSRIRKLSGFRMGGGEDLHRVSHDSCRSRSSFSIDAPELVKKSVDRVRSIGKLKRTSPERHKTHDSIASSTNGRPGSQNSLVISIADEKEIGPEERPGLNPVPGIIDNLQLSYLLVSPLQGIVNSLATLWSSKCWKEKEAISENDMKFAADPTLAVFGDDDVFVSAKRLRAWADTITGVSKEGGDGRFCYAEVPRAGHFWHDGQAVKVLQDRIRTFVGGL</sequence>
<dbReference type="InParanoid" id="A0A218Z7V9"/>
<dbReference type="AlphaFoldDB" id="A0A218Z7V9"/>
<comment type="caution">
    <text evidence="2">The sequence shown here is derived from an EMBL/GenBank/DDBJ whole genome shotgun (WGS) entry which is preliminary data.</text>
</comment>
<keyword evidence="3" id="KW-1185">Reference proteome</keyword>
<dbReference type="InterPro" id="IPR029058">
    <property type="entry name" value="AB_hydrolase_fold"/>
</dbReference>
<feature type="compositionally biased region" description="Basic and acidic residues" evidence="1">
    <location>
        <begin position="319"/>
        <end position="328"/>
    </location>
</feature>
<evidence type="ECO:0000313" key="2">
    <source>
        <dbReference type="EMBL" id="OWP04068.1"/>
    </source>
</evidence>
<dbReference type="STRING" id="503106.A0A218Z7V9"/>
<reference evidence="2 3" key="1">
    <citation type="submission" date="2017-04" db="EMBL/GenBank/DDBJ databases">
        <title>Draft genome sequence of Marssonina coronaria NL1: causal agent of apple blotch.</title>
        <authorList>
            <person name="Cheng Q."/>
        </authorList>
    </citation>
    <scope>NUCLEOTIDE SEQUENCE [LARGE SCALE GENOMIC DNA]</scope>
    <source>
        <strain evidence="2 3">NL1</strain>
    </source>
</reference>